<protein>
    <submittedName>
        <fullName evidence="1">Uncharacterized protein</fullName>
    </submittedName>
</protein>
<gene>
    <name evidence="1" type="ORF">IQ266_24585</name>
</gene>
<dbReference type="EMBL" id="JADEXQ010000134">
    <property type="protein sequence ID" value="MBE9032917.1"/>
    <property type="molecule type" value="Genomic_DNA"/>
</dbReference>
<sequence length="129" mass="14539">MNDFIQQAQHLEQQLILQIDAPASVKLQVKQITLIQKQLRALKKAVNAEIRLINQNATQTGPDSLVSVGLEVFGKRKLAGRVRAGTRRAIDAEKKAARQPYMAVRDAIDRILLRGDQLKIEAEKYLLEQ</sequence>
<dbReference type="AlphaFoldDB" id="A0A928VUT3"/>
<dbReference type="Proteomes" id="UP000625316">
    <property type="component" value="Unassembled WGS sequence"/>
</dbReference>
<organism evidence="1 2">
    <name type="scientific">Romeriopsis navalis LEGE 11480</name>
    <dbReference type="NCBI Taxonomy" id="2777977"/>
    <lineage>
        <taxon>Bacteria</taxon>
        <taxon>Bacillati</taxon>
        <taxon>Cyanobacteriota</taxon>
        <taxon>Cyanophyceae</taxon>
        <taxon>Leptolyngbyales</taxon>
        <taxon>Leptolyngbyaceae</taxon>
        <taxon>Romeriopsis</taxon>
        <taxon>Romeriopsis navalis</taxon>
    </lineage>
</organism>
<proteinExistence type="predicted"/>
<evidence type="ECO:0000313" key="1">
    <source>
        <dbReference type="EMBL" id="MBE9032917.1"/>
    </source>
</evidence>
<evidence type="ECO:0000313" key="2">
    <source>
        <dbReference type="Proteomes" id="UP000625316"/>
    </source>
</evidence>
<reference evidence="1" key="1">
    <citation type="submission" date="2020-10" db="EMBL/GenBank/DDBJ databases">
        <authorList>
            <person name="Castelo-Branco R."/>
            <person name="Eusebio N."/>
            <person name="Adriana R."/>
            <person name="Vieira A."/>
            <person name="Brugerolle De Fraissinette N."/>
            <person name="Rezende De Castro R."/>
            <person name="Schneider M.P."/>
            <person name="Vasconcelos V."/>
            <person name="Leao P.N."/>
        </authorList>
    </citation>
    <scope>NUCLEOTIDE SEQUENCE</scope>
    <source>
        <strain evidence="1">LEGE 11480</strain>
    </source>
</reference>
<accession>A0A928VUT3</accession>
<keyword evidence="2" id="KW-1185">Reference proteome</keyword>
<name>A0A928VUT3_9CYAN</name>
<comment type="caution">
    <text evidence="1">The sequence shown here is derived from an EMBL/GenBank/DDBJ whole genome shotgun (WGS) entry which is preliminary data.</text>
</comment>